<dbReference type="eggNOG" id="KOG0800">
    <property type="taxonomic scope" value="Eukaryota"/>
</dbReference>
<dbReference type="AlphaFoldDB" id="A0A059CJF0"/>
<dbReference type="GO" id="GO:0016567">
    <property type="term" value="P:protein ubiquitination"/>
    <property type="evidence" value="ECO:0007669"/>
    <property type="project" value="UniProtKB-UniPathway"/>
</dbReference>
<feature type="compositionally biased region" description="Basic and acidic residues" evidence="13">
    <location>
        <begin position="197"/>
        <end position="209"/>
    </location>
</feature>
<dbReference type="PANTHER" id="PTHR46905">
    <property type="entry name" value="RING-H2 FINGER PROTEIN ATL78"/>
    <property type="match status" value="1"/>
</dbReference>
<accession>A0A059CJF0</accession>
<dbReference type="FunCoup" id="A0A059CJF0">
    <property type="interactions" value="4"/>
</dbReference>
<dbReference type="GO" id="GO:0008270">
    <property type="term" value="F:zinc ion binding"/>
    <property type="evidence" value="ECO:0007669"/>
    <property type="project" value="UniProtKB-KW"/>
</dbReference>
<organism evidence="16">
    <name type="scientific">Eucalyptus grandis</name>
    <name type="common">Flooded gum</name>
    <dbReference type="NCBI Taxonomy" id="71139"/>
    <lineage>
        <taxon>Eukaryota</taxon>
        <taxon>Viridiplantae</taxon>
        <taxon>Streptophyta</taxon>
        <taxon>Embryophyta</taxon>
        <taxon>Tracheophyta</taxon>
        <taxon>Spermatophyta</taxon>
        <taxon>Magnoliopsida</taxon>
        <taxon>eudicotyledons</taxon>
        <taxon>Gunneridae</taxon>
        <taxon>Pentapetalae</taxon>
        <taxon>rosids</taxon>
        <taxon>malvids</taxon>
        <taxon>Myrtales</taxon>
        <taxon>Myrtaceae</taxon>
        <taxon>Myrtoideae</taxon>
        <taxon>Eucalypteae</taxon>
        <taxon>Eucalyptus</taxon>
    </lineage>
</organism>
<evidence type="ECO:0000256" key="13">
    <source>
        <dbReference type="SAM" id="MobiDB-lite"/>
    </source>
</evidence>
<keyword evidence="10 14" id="KW-0472">Membrane</keyword>
<dbReference type="GO" id="GO:0061630">
    <property type="term" value="F:ubiquitin protein ligase activity"/>
    <property type="evidence" value="ECO:0007669"/>
    <property type="project" value="UniProtKB-EC"/>
</dbReference>
<dbReference type="InterPro" id="IPR001841">
    <property type="entry name" value="Znf_RING"/>
</dbReference>
<dbReference type="Pfam" id="PF13639">
    <property type="entry name" value="zf-RING_2"/>
    <property type="match status" value="1"/>
</dbReference>
<feature type="transmembrane region" description="Helical" evidence="14">
    <location>
        <begin position="52"/>
        <end position="77"/>
    </location>
</feature>
<feature type="compositionally biased region" description="Acidic residues" evidence="13">
    <location>
        <begin position="97"/>
        <end position="108"/>
    </location>
</feature>
<dbReference type="PANTHER" id="PTHR46905:SF1">
    <property type="entry name" value="RING-TYPE E3 UBIQUITIN TRANSFERASE"/>
    <property type="match status" value="1"/>
</dbReference>
<dbReference type="GO" id="GO:0016020">
    <property type="term" value="C:membrane"/>
    <property type="evidence" value="ECO:0000318"/>
    <property type="project" value="GO_Central"/>
</dbReference>
<name>A0A059CJF0_EUCGR</name>
<evidence type="ECO:0000256" key="14">
    <source>
        <dbReference type="SAM" id="Phobius"/>
    </source>
</evidence>
<feature type="region of interest" description="Disordered" evidence="13">
    <location>
        <begin position="1"/>
        <end position="27"/>
    </location>
</feature>
<feature type="compositionally biased region" description="Low complexity" evidence="13">
    <location>
        <begin position="210"/>
        <end position="223"/>
    </location>
</feature>
<evidence type="ECO:0000256" key="9">
    <source>
        <dbReference type="ARBA" id="ARBA00022989"/>
    </source>
</evidence>
<dbReference type="SMART" id="SM00184">
    <property type="entry name" value="RING"/>
    <property type="match status" value="1"/>
</dbReference>
<feature type="region of interest" description="Disordered" evidence="13">
    <location>
        <begin position="82"/>
        <end position="116"/>
    </location>
</feature>
<evidence type="ECO:0000256" key="5">
    <source>
        <dbReference type="ARBA" id="ARBA00022692"/>
    </source>
</evidence>
<evidence type="ECO:0000256" key="7">
    <source>
        <dbReference type="ARBA" id="ARBA00022786"/>
    </source>
</evidence>
<keyword evidence="12" id="KW-0863">Zinc-finger</keyword>
<evidence type="ECO:0000256" key="12">
    <source>
        <dbReference type="PROSITE-ProRule" id="PRU00175"/>
    </source>
</evidence>
<feature type="region of interest" description="Disordered" evidence="13">
    <location>
        <begin position="185"/>
        <end position="223"/>
    </location>
</feature>
<feature type="domain" description="RING-type" evidence="15">
    <location>
        <begin position="140"/>
        <end position="182"/>
    </location>
</feature>
<protein>
    <recommendedName>
        <fullName evidence="3">RING-type E3 ubiquitin transferase</fullName>
        <ecNumber evidence="3">2.3.2.27</ecNumber>
    </recommendedName>
</protein>
<dbReference type="EMBL" id="KK198756">
    <property type="protein sequence ID" value="KCW78364.1"/>
    <property type="molecule type" value="Genomic_DNA"/>
</dbReference>
<feature type="compositionally biased region" description="Low complexity" evidence="13">
    <location>
        <begin position="1"/>
        <end position="11"/>
    </location>
</feature>
<evidence type="ECO:0000256" key="1">
    <source>
        <dbReference type="ARBA" id="ARBA00000900"/>
    </source>
</evidence>
<evidence type="ECO:0000256" key="3">
    <source>
        <dbReference type="ARBA" id="ARBA00012483"/>
    </source>
</evidence>
<dbReference type="InParanoid" id="A0A059CJF0"/>
<dbReference type="SMART" id="SM01197">
    <property type="entry name" value="FANCL_C"/>
    <property type="match status" value="1"/>
</dbReference>
<comment type="similarity">
    <text evidence="11">Belongs to the RING-type zinc finger family. ATL subfamily.</text>
</comment>
<feature type="compositionally biased region" description="Pro residues" evidence="13">
    <location>
        <begin position="12"/>
        <end position="27"/>
    </location>
</feature>
<keyword evidence="8" id="KW-0862">Zinc</keyword>
<dbReference type="InterPro" id="IPR044602">
    <property type="entry name" value="ATL10/ATL72-79-like"/>
</dbReference>
<comment type="catalytic activity">
    <reaction evidence="1">
        <text>S-ubiquitinyl-[E2 ubiquitin-conjugating enzyme]-L-cysteine + [acceptor protein]-L-lysine = [E2 ubiquitin-conjugating enzyme]-L-cysteine + N(6)-ubiquitinyl-[acceptor protein]-L-lysine.</text>
        <dbReference type="EC" id="2.3.2.27"/>
    </reaction>
</comment>
<dbReference type="InterPro" id="IPR013083">
    <property type="entry name" value="Znf_RING/FYVE/PHD"/>
</dbReference>
<dbReference type="UniPathway" id="UPA00143"/>
<feature type="compositionally biased region" description="Basic residues" evidence="13">
    <location>
        <begin position="82"/>
        <end position="93"/>
    </location>
</feature>
<evidence type="ECO:0000313" key="16">
    <source>
        <dbReference type="EMBL" id="KCW78364.1"/>
    </source>
</evidence>
<evidence type="ECO:0000256" key="8">
    <source>
        <dbReference type="ARBA" id="ARBA00022833"/>
    </source>
</evidence>
<keyword evidence="4" id="KW-0808">Transferase</keyword>
<reference evidence="16" key="1">
    <citation type="submission" date="2013-07" db="EMBL/GenBank/DDBJ databases">
        <title>The genome of Eucalyptus grandis.</title>
        <authorList>
            <person name="Schmutz J."/>
            <person name="Hayes R."/>
            <person name="Myburg A."/>
            <person name="Tuskan G."/>
            <person name="Grattapaglia D."/>
            <person name="Rokhsar D.S."/>
        </authorList>
    </citation>
    <scope>NUCLEOTIDE SEQUENCE</scope>
    <source>
        <tissue evidence="16">Leaf extractions</tissue>
    </source>
</reference>
<dbReference type="Gramene" id="KCW78364">
    <property type="protein sequence ID" value="KCW78364"/>
    <property type="gene ID" value="EUGRSUZ_D02538"/>
</dbReference>
<evidence type="ECO:0000256" key="2">
    <source>
        <dbReference type="ARBA" id="ARBA00004167"/>
    </source>
</evidence>
<evidence type="ECO:0000256" key="4">
    <source>
        <dbReference type="ARBA" id="ARBA00022679"/>
    </source>
</evidence>
<keyword evidence="7" id="KW-0833">Ubl conjugation pathway</keyword>
<evidence type="ECO:0000256" key="6">
    <source>
        <dbReference type="ARBA" id="ARBA00022723"/>
    </source>
</evidence>
<dbReference type="SUPFAM" id="SSF57850">
    <property type="entry name" value="RING/U-box"/>
    <property type="match status" value="1"/>
</dbReference>
<dbReference type="EC" id="2.3.2.27" evidence="3"/>
<keyword evidence="6" id="KW-0479">Metal-binding</keyword>
<evidence type="ECO:0000256" key="10">
    <source>
        <dbReference type="ARBA" id="ARBA00023136"/>
    </source>
</evidence>
<comment type="subcellular location">
    <subcellularLocation>
        <location evidence="2">Membrane</location>
        <topology evidence="2">Single-pass membrane protein</topology>
    </subcellularLocation>
</comment>
<evidence type="ECO:0000256" key="11">
    <source>
        <dbReference type="ARBA" id="ARBA00024209"/>
    </source>
</evidence>
<keyword evidence="5 14" id="KW-0812">Transmembrane</keyword>
<dbReference type="PROSITE" id="PS50089">
    <property type="entry name" value="ZF_RING_2"/>
    <property type="match status" value="1"/>
</dbReference>
<dbReference type="GO" id="GO:0004842">
    <property type="term" value="F:ubiquitin-protein transferase activity"/>
    <property type="evidence" value="ECO:0000318"/>
    <property type="project" value="GO_Central"/>
</dbReference>
<proteinExistence type="inferred from homology"/>
<sequence length="223" mass="23695">MRPAPESSATSPPAPRTPRHLVPPQPLPATTCDLPSCRWHPYSASGDFEANAAMILIVLLCGLICALALNTAIRCFLGGHGRGRPAAAHRRRPQQGQEEEEEEEEEQQPEPKLGDSDLMAAPAVTYAPGVTKLAGTEAECAICLTEFDEGDGIRVLATCSHGFHVECIERWLRSHKSCPTCRSSLVVDRPGSSESEGADHCRESADRRAGSAGESLSGGAASV</sequence>
<dbReference type="OMA" id="TCRTNIF"/>
<dbReference type="Gene3D" id="3.30.40.10">
    <property type="entry name" value="Zinc/RING finger domain, C3HC4 (zinc finger)"/>
    <property type="match status" value="1"/>
</dbReference>
<evidence type="ECO:0000259" key="15">
    <source>
        <dbReference type="PROSITE" id="PS50089"/>
    </source>
</evidence>
<keyword evidence="9 14" id="KW-1133">Transmembrane helix</keyword>
<gene>
    <name evidence="16" type="ORF">EUGRSUZ_D02538</name>
</gene>